<dbReference type="GO" id="GO:0005524">
    <property type="term" value="F:ATP binding"/>
    <property type="evidence" value="ECO:0007669"/>
    <property type="project" value="UniProtKB-KW"/>
</dbReference>
<dbReference type="InterPro" id="IPR025944">
    <property type="entry name" value="Sigma_54_int_dom_CS"/>
</dbReference>
<keyword evidence="4" id="KW-0238">DNA-binding</keyword>
<dbReference type="InterPro" id="IPR058031">
    <property type="entry name" value="AAA_lid_NorR"/>
</dbReference>
<keyword evidence="6" id="KW-0804">Transcription</keyword>
<dbReference type="PRINTS" id="PR01590">
    <property type="entry name" value="HTHFIS"/>
</dbReference>
<dbReference type="PROSITE" id="PS00676">
    <property type="entry name" value="SIGMA54_INTERACT_2"/>
    <property type="match status" value="1"/>
</dbReference>
<dbReference type="PANTHER" id="PTHR32071:SF81">
    <property type="entry name" value="PROPIONATE CATABOLISM OPERON REGULATORY PROTEIN"/>
    <property type="match status" value="1"/>
</dbReference>
<dbReference type="GO" id="GO:0006355">
    <property type="term" value="P:regulation of DNA-templated transcription"/>
    <property type="evidence" value="ECO:0007669"/>
    <property type="project" value="InterPro"/>
</dbReference>
<comment type="caution">
    <text evidence="8">The sequence shown here is derived from an EMBL/GenBank/DDBJ whole genome shotgun (WGS) entry which is preliminary data.</text>
</comment>
<feature type="non-terminal residue" evidence="8">
    <location>
        <position position="1"/>
    </location>
</feature>
<name>X1HF96_9ZZZZ</name>
<evidence type="ECO:0000256" key="2">
    <source>
        <dbReference type="ARBA" id="ARBA00022840"/>
    </source>
</evidence>
<keyword evidence="1" id="KW-0547">Nucleotide-binding</keyword>
<evidence type="ECO:0000256" key="6">
    <source>
        <dbReference type="ARBA" id="ARBA00023163"/>
    </source>
</evidence>
<evidence type="ECO:0000256" key="4">
    <source>
        <dbReference type="ARBA" id="ARBA00023125"/>
    </source>
</evidence>
<dbReference type="PROSITE" id="PS50045">
    <property type="entry name" value="SIGMA54_INTERACT_4"/>
    <property type="match status" value="1"/>
</dbReference>
<reference evidence="8" key="1">
    <citation type="journal article" date="2014" name="Front. Microbiol.">
        <title>High frequency of phylogenetically diverse reductive dehalogenase-homologous genes in deep subseafloor sedimentary metagenomes.</title>
        <authorList>
            <person name="Kawai M."/>
            <person name="Futagami T."/>
            <person name="Toyoda A."/>
            <person name="Takaki Y."/>
            <person name="Nishi S."/>
            <person name="Hori S."/>
            <person name="Arai W."/>
            <person name="Tsubouchi T."/>
            <person name="Morono Y."/>
            <person name="Uchiyama I."/>
            <person name="Ito T."/>
            <person name="Fujiyama A."/>
            <person name="Inagaki F."/>
            <person name="Takami H."/>
        </authorList>
    </citation>
    <scope>NUCLEOTIDE SEQUENCE</scope>
    <source>
        <strain evidence="8">Expedition CK06-06</strain>
    </source>
</reference>
<evidence type="ECO:0000313" key="8">
    <source>
        <dbReference type="EMBL" id="GAH68891.1"/>
    </source>
</evidence>
<dbReference type="InterPro" id="IPR009057">
    <property type="entry name" value="Homeodomain-like_sf"/>
</dbReference>
<evidence type="ECO:0000256" key="3">
    <source>
        <dbReference type="ARBA" id="ARBA00023015"/>
    </source>
</evidence>
<sequence>QKSPRKDKPFIVIDSGAIPETLVESELFGYEKGAFSGADAQKKGTFEQAHEGTLFLDEIANLPIGAQAKLLRVIQERRIQHLGGNKDIGVDVRIMAATNQNLFESVKTGKFRDDLFHRLNEFVISLPSLRERREDIPVLAKYFLNEANHELNKKIKGFSAEAMKSLLNYHWPGNVRELKNVIKRVVLLVDSQYIKPKELVLLNDTAAFKKPNIQQDIEKGTSLRKIMKEATEQIEEEAIKQALAKTGGNKAKAAKILKITRTTL</sequence>
<proteinExistence type="predicted"/>
<dbReference type="Gene3D" id="1.10.10.60">
    <property type="entry name" value="Homeodomain-like"/>
    <property type="match status" value="1"/>
</dbReference>
<dbReference type="PROSITE" id="PS00688">
    <property type="entry name" value="SIGMA54_INTERACT_3"/>
    <property type="match status" value="1"/>
</dbReference>
<accession>X1HF96</accession>
<dbReference type="Pfam" id="PF00158">
    <property type="entry name" value="Sigma54_activat"/>
    <property type="match status" value="1"/>
</dbReference>
<keyword evidence="2" id="KW-0067">ATP-binding</keyword>
<dbReference type="FunFam" id="3.40.50.300:FF:000006">
    <property type="entry name" value="DNA-binding transcriptional regulator NtrC"/>
    <property type="match status" value="1"/>
</dbReference>
<evidence type="ECO:0000256" key="5">
    <source>
        <dbReference type="ARBA" id="ARBA00023159"/>
    </source>
</evidence>
<evidence type="ECO:0000256" key="1">
    <source>
        <dbReference type="ARBA" id="ARBA00022741"/>
    </source>
</evidence>
<gene>
    <name evidence="8" type="ORF">S03H2_48991</name>
</gene>
<organism evidence="8">
    <name type="scientific">marine sediment metagenome</name>
    <dbReference type="NCBI Taxonomy" id="412755"/>
    <lineage>
        <taxon>unclassified sequences</taxon>
        <taxon>metagenomes</taxon>
        <taxon>ecological metagenomes</taxon>
    </lineage>
</organism>
<dbReference type="InterPro" id="IPR027417">
    <property type="entry name" value="P-loop_NTPase"/>
</dbReference>
<keyword evidence="5" id="KW-0010">Activator</keyword>
<dbReference type="CDD" id="cd00009">
    <property type="entry name" value="AAA"/>
    <property type="match status" value="1"/>
</dbReference>
<dbReference type="SUPFAM" id="SSF52540">
    <property type="entry name" value="P-loop containing nucleoside triphosphate hydrolases"/>
    <property type="match status" value="1"/>
</dbReference>
<keyword evidence="3" id="KW-0805">Transcription regulation</keyword>
<dbReference type="Pfam" id="PF02954">
    <property type="entry name" value="HTH_8"/>
    <property type="match status" value="1"/>
</dbReference>
<feature type="non-terminal residue" evidence="8">
    <location>
        <position position="264"/>
    </location>
</feature>
<protein>
    <recommendedName>
        <fullName evidence="7">Sigma-54 factor interaction domain-containing protein</fullName>
    </recommendedName>
</protein>
<dbReference type="Gene3D" id="1.10.8.60">
    <property type="match status" value="1"/>
</dbReference>
<dbReference type="Pfam" id="PF25601">
    <property type="entry name" value="AAA_lid_14"/>
    <property type="match status" value="1"/>
</dbReference>
<feature type="domain" description="Sigma-54 factor interaction" evidence="7">
    <location>
        <begin position="1"/>
        <end position="187"/>
    </location>
</feature>
<dbReference type="GO" id="GO:0043565">
    <property type="term" value="F:sequence-specific DNA binding"/>
    <property type="evidence" value="ECO:0007669"/>
    <property type="project" value="InterPro"/>
</dbReference>
<dbReference type="InterPro" id="IPR002078">
    <property type="entry name" value="Sigma_54_int"/>
</dbReference>
<dbReference type="InterPro" id="IPR002197">
    <property type="entry name" value="HTH_Fis"/>
</dbReference>
<dbReference type="EMBL" id="BARU01030932">
    <property type="protein sequence ID" value="GAH68891.1"/>
    <property type="molecule type" value="Genomic_DNA"/>
</dbReference>
<dbReference type="FunFam" id="1.10.8.60:FF:000014">
    <property type="entry name" value="DNA-binding transcriptional regulator NtrC"/>
    <property type="match status" value="1"/>
</dbReference>
<dbReference type="PANTHER" id="PTHR32071">
    <property type="entry name" value="TRANSCRIPTIONAL REGULATORY PROTEIN"/>
    <property type="match status" value="1"/>
</dbReference>
<evidence type="ECO:0000259" key="7">
    <source>
        <dbReference type="PROSITE" id="PS50045"/>
    </source>
</evidence>
<dbReference type="Gene3D" id="3.40.50.300">
    <property type="entry name" value="P-loop containing nucleotide triphosphate hydrolases"/>
    <property type="match status" value="1"/>
</dbReference>
<dbReference type="InterPro" id="IPR025943">
    <property type="entry name" value="Sigma_54_int_dom_ATP-bd_2"/>
</dbReference>
<dbReference type="AlphaFoldDB" id="X1HF96"/>
<dbReference type="SUPFAM" id="SSF46689">
    <property type="entry name" value="Homeodomain-like"/>
    <property type="match status" value="1"/>
</dbReference>